<organism evidence="1 2">
    <name type="scientific">Champsocephalus gunnari</name>
    <name type="common">Mackerel icefish</name>
    <dbReference type="NCBI Taxonomy" id="52237"/>
    <lineage>
        <taxon>Eukaryota</taxon>
        <taxon>Metazoa</taxon>
        <taxon>Chordata</taxon>
        <taxon>Craniata</taxon>
        <taxon>Vertebrata</taxon>
        <taxon>Euteleostomi</taxon>
        <taxon>Actinopterygii</taxon>
        <taxon>Neopterygii</taxon>
        <taxon>Teleostei</taxon>
        <taxon>Neoteleostei</taxon>
        <taxon>Acanthomorphata</taxon>
        <taxon>Eupercaria</taxon>
        <taxon>Perciformes</taxon>
        <taxon>Notothenioidei</taxon>
        <taxon>Channichthyidae</taxon>
        <taxon>Champsocephalus</taxon>
    </lineage>
</organism>
<reference evidence="1 2" key="1">
    <citation type="journal article" date="2023" name="Mol. Biol. Evol.">
        <title>Genomics of Secondarily Temperate Adaptation in the Only Non-Antarctic Icefish.</title>
        <authorList>
            <person name="Rivera-Colon A.G."/>
            <person name="Rayamajhi N."/>
            <person name="Minhas B.F."/>
            <person name="Madrigal G."/>
            <person name="Bilyk K.T."/>
            <person name="Yoon V."/>
            <person name="Hune M."/>
            <person name="Gregory S."/>
            <person name="Cheng C.H.C."/>
            <person name="Catchen J.M."/>
        </authorList>
    </citation>
    <scope>NUCLEOTIDE SEQUENCE [LARGE SCALE GENOMIC DNA]</scope>
    <source>
        <tissue evidence="1">White muscle</tissue>
    </source>
</reference>
<evidence type="ECO:0000313" key="1">
    <source>
        <dbReference type="EMBL" id="KAK5921977.1"/>
    </source>
</evidence>
<evidence type="ECO:0000313" key="2">
    <source>
        <dbReference type="Proteomes" id="UP001331515"/>
    </source>
</evidence>
<name>A0AAN8DGR7_CHAGU</name>
<keyword evidence="2" id="KW-1185">Reference proteome</keyword>
<protein>
    <submittedName>
        <fullName evidence="1">Uncharacterized protein</fullName>
    </submittedName>
</protein>
<sequence>MGLFIYAYNTTQNSFISRPPPPSSPSSACSLHSHLLTPAAAQTALSLFPGRDYNKAVRQLVALNWSTFPRLPLRLHSLQPNKVWIQGEREGTEGEGRWWEKVGQ</sequence>
<dbReference type="EMBL" id="JAURVH010001522">
    <property type="protein sequence ID" value="KAK5921977.1"/>
    <property type="molecule type" value="Genomic_DNA"/>
</dbReference>
<comment type="caution">
    <text evidence="1">The sequence shown here is derived from an EMBL/GenBank/DDBJ whole genome shotgun (WGS) entry which is preliminary data.</text>
</comment>
<dbReference type="Proteomes" id="UP001331515">
    <property type="component" value="Unassembled WGS sequence"/>
</dbReference>
<dbReference type="AlphaFoldDB" id="A0AAN8DGR7"/>
<gene>
    <name evidence="1" type="ORF">CgunFtcFv8_019286</name>
</gene>
<accession>A0AAN8DGR7</accession>
<proteinExistence type="predicted"/>